<dbReference type="InterPro" id="IPR006657">
    <property type="entry name" value="MoPterin_dinucl-bd_dom"/>
</dbReference>
<evidence type="ECO:0000256" key="7">
    <source>
        <dbReference type="ARBA" id="ARBA00023014"/>
    </source>
</evidence>
<dbReference type="Pfam" id="PF00384">
    <property type="entry name" value="Molybdopterin"/>
    <property type="match status" value="1"/>
</dbReference>
<feature type="domain" description="4Fe-4S Mo/W bis-MGD-type" evidence="8">
    <location>
        <begin position="33"/>
        <end position="91"/>
    </location>
</feature>
<accession>A0ABT8XHQ4</accession>
<dbReference type="Pfam" id="PF01568">
    <property type="entry name" value="Molydop_binding"/>
    <property type="match status" value="1"/>
</dbReference>
<evidence type="ECO:0000313" key="10">
    <source>
        <dbReference type="Proteomes" id="UP001177080"/>
    </source>
</evidence>
<protein>
    <submittedName>
        <fullName evidence="9">Molybdopterin oxidoreductase family protein</fullName>
    </submittedName>
</protein>
<evidence type="ECO:0000259" key="8">
    <source>
        <dbReference type="PROSITE" id="PS51669"/>
    </source>
</evidence>
<dbReference type="Pfam" id="PF04879">
    <property type="entry name" value="Molybdop_Fe4S4"/>
    <property type="match status" value="1"/>
</dbReference>
<evidence type="ECO:0000256" key="2">
    <source>
        <dbReference type="ARBA" id="ARBA00010312"/>
    </source>
</evidence>
<keyword evidence="6" id="KW-0408">Iron</keyword>
<dbReference type="CDD" id="cd02786">
    <property type="entry name" value="MopB_CT_3"/>
    <property type="match status" value="1"/>
</dbReference>
<evidence type="ECO:0000256" key="1">
    <source>
        <dbReference type="ARBA" id="ARBA00001942"/>
    </source>
</evidence>
<dbReference type="InterPro" id="IPR037920">
    <property type="entry name" value="YoaE_C"/>
</dbReference>
<dbReference type="Gene3D" id="3.40.228.10">
    <property type="entry name" value="Dimethylsulfoxide Reductase, domain 2"/>
    <property type="match status" value="1"/>
</dbReference>
<dbReference type="CDD" id="cd02766">
    <property type="entry name" value="MopB_3"/>
    <property type="match status" value="1"/>
</dbReference>
<evidence type="ECO:0000256" key="4">
    <source>
        <dbReference type="ARBA" id="ARBA00022723"/>
    </source>
</evidence>
<organism evidence="9 10">
    <name type="scientific">Shinella curvata</name>
    <dbReference type="NCBI Taxonomy" id="1817964"/>
    <lineage>
        <taxon>Bacteria</taxon>
        <taxon>Pseudomonadati</taxon>
        <taxon>Pseudomonadota</taxon>
        <taxon>Alphaproteobacteria</taxon>
        <taxon>Hyphomicrobiales</taxon>
        <taxon>Rhizobiaceae</taxon>
        <taxon>Shinella</taxon>
    </lineage>
</organism>
<dbReference type="InterPro" id="IPR006963">
    <property type="entry name" value="Mopterin_OxRdtase_4Fe-4S_dom"/>
</dbReference>
<dbReference type="SUPFAM" id="SSF50692">
    <property type="entry name" value="ADC-like"/>
    <property type="match status" value="1"/>
</dbReference>
<sequence>MNCCDGRMICLLGLSALQYRKAMNVATPHLGKPRIGHSACPHDCPSTCALDIEIGADGRMGRVKGSADNSYTAGVICAKVARYAERLYHPDRLMKPMVRKGAKGSGEWADISWDAALDAIAENFVKAEQAHGVEAVWPYYYAGTMGLVQRDSIERLRHAKRYSGFFDSICTNPAWTGFTMGAGTLRGPDPREMAKSDCVVIWGTNAVSTQVNVMTHAIKARKERGAKIVVIDIYDNPTMKQADIALKLRPGTDAALACAVMHVAFRDGHADRAYMEKFADDPVGLEAHLATRTPEWAAAITGLTVDEIEAFAALVGRTKKSYLRLGYGFTRSRNGAVSMHAALCIATVLGSWQHEGGGAFHSNSAIFHLRKAELMGMKFVDPDIRTLDQSQIGRILTGDAVALRDRGPVTAMLIQNTNPVNVAPEQRLVKQGFLRDDLFVAVHEQFMTDTAKLADIVLPATMFVEHDDIYRGGGHQHIILGPKLVEPPATVRTNLFVIEELAKRLGVSDMPGFGLSEQEHITKMLPYYDMDFDGLKEEKWIDCQPDFEAAHFGKGFGFPDGKFRFRPDWTNTPAPNKPPKVLGAFGPHEDLPVFPDYVTVIEEADEVHPFRLGTSPARTFLNSSFTETKGSREREGRPEVMIHPEDAAAQGIADGDVVQLGNVRGDIRLHAKVTDGVKPGVLIAEGIWPNSAHLDGEGINVLTGADPVAPYGGAAFHDNRVWLRKTA</sequence>
<comment type="cofactor">
    <cofactor evidence="1">
        <name>Mo-bis(molybdopterin guanine dinucleotide)</name>
        <dbReference type="ChEBI" id="CHEBI:60539"/>
    </cofactor>
</comment>
<gene>
    <name evidence="9" type="ORF">GB928_016945</name>
</gene>
<dbReference type="Proteomes" id="UP001177080">
    <property type="component" value="Unassembled WGS sequence"/>
</dbReference>
<reference evidence="9" key="1">
    <citation type="submission" date="2022-04" db="EMBL/GenBank/DDBJ databases">
        <title>Shinella lacus sp. nov., a novel member of the genus Shinella from water.</title>
        <authorList>
            <person name="Deng Y."/>
        </authorList>
    </citation>
    <scope>NUCLEOTIDE SEQUENCE</scope>
    <source>
        <strain evidence="9">JCM 31239</strain>
    </source>
</reference>
<evidence type="ECO:0000256" key="5">
    <source>
        <dbReference type="ARBA" id="ARBA00023002"/>
    </source>
</evidence>
<evidence type="ECO:0000256" key="3">
    <source>
        <dbReference type="ARBA" id="ARBA00022505"/>
    </source>
</evidence>
<evidence type="ECO:0000256" key="6">
    <source>
        <dbReference type="ARBA" id="ARBA00023004"/>
    </source>
</evidence>
<dbReference type="Gene3D" id="2.20.25.90">
    <property type="entry name" value="ADC-like domains"/>
    <property type="match status" value="1"/>
</dbReference>
<dbReference type="SMART" id="SM00926">
    <property type="entry name" value="Molybdop_Fe4S4"/>
    <property type="match status" value="1"/>
</dbReference>
<keyword evidence="5" id="KW-0560">Oxidoreductase</keyword>
<dbReference type="InterPro" id="IPR006655">
    <property type="entry name" value="Mopterin_OxRdtase_prok_CS"/>
</dbReference>
<keyword evidence="4" id="KW-0479">Metal-binding</keyword>
<comment type="similarity">
    <text evidence="2">Belongs to the prokaryotic molybdopterin-containing oxidoreductase family.</text>
</comment>
<dbReference type="InterPro" id="IPR050612">
    <property type="entry name" value="Prok_Mopterin_Oxidored"/>
</dbReference>
<dbReference type="PROSITE" id="PS00932">
    <property type="entry name" value="MOLYBDOPTERIN_PROK_3"/>
    <property type="match status" value="1"/>
</dbReference>
<dbReference type="EMBL" id="WHSC02000007">
    <property type="protein sequence ID" value="MDO6122884.1"/>
    <property type="molecule type" value="Genomic_DNA"/>
</dbReference>
<dbReference type="InterPro" id="IPR006656">
    <property type="entry name" value="Mopterin_OxRdtase"/>
</dbReference>
<name>A0ABT8XHQ4_9HYPH</name>
<proteinExistence type="inferred from homology"/>
<dbReference type="Gene3D" id="3.30.2070.10">
    <property type="entry name" value="Formate dehydrogenase/DMSO reductase"/>
    <property type="match status" value="1"/>
</dbReference>
<dbReference type="Gene3D" id="2.40.40.20">
    <property type="match status" value="1"/>
</dbReference>
<dbReference type="InterPro" id="IPR009010">
    <property type="entry name" value="Asp_de-COase-like_dom_sf"/>
</dbReference>
<keyword evidence="10" id="KW-1185">Reference proteome</keyword>
<comment type="caution">
    <text evidence="9">The sequence shown here is derived from an EMBL/GenBank/DDBJ whole genome shotgun (WGS) entry which is preliminary data.</text>
</comment>
<dbReference type="PANTHER" id="PTHR43742:SF6">
    <property type="entry name" value="OXIDOREDUCTASE YYAE-RELATED"/>
    <property type="match status" value="1"/>
</dbReference>
<dbReference type="SUPFAM" id="SSF53706">
    <property type="entry name" value="Formate dehydrogenase/DMSO reductase, domains 1-3"/>
    <property type="match status" value="1"/>
</dbReference>
<evidence type="ECO:0000313" key="9">
    <source>
        <dbReference type="EMBL" id="MDO6122884.1"/>
    </source>
</evidence>
<dbReference type="PROSITE" id="PS51669">
    <property type="entry name" value="4FE4S_MOW_BIS_MGD"/>
    <property type="match status" value="1"/>
</dbReference>
<keyword evidence="7" id="KW-0411">Iron-sulfur</keyword>
<dbReference type="Gene3D" id="3.40.50.740">
    <property type="match status" value="1"/>
</dbReference>
<keyword evidence="3" id="KW-0500">Molybdenum</keyword>
<dbReference type="PANTHER" id="PTHR43742">
    <property type="entry name" value="TRIMETHYLAMINE-N-OXIDE REDUCTASE"/>
    <property type="match status" value="1"/>
</dbReference>